<organism evidence="1 2">
    <name type="scientific">Methylocucumis oryzae</name>
    <dbReference type="NCBI Taxonomy" id="1632867"/>
    <lineage>
        <taxon>Bacteria</taxon>
        <taxon>Pseudomonadati</taxon>
        <taxon>Pseudomonadota</taxon>
        <taxon>Gammaproteobacteria</taxon>
        <taxon>Methylococcales</taxon>
        <taxon>Methylococcaceae</taxon>
        <taxon>Methylocucumis</taxon>
    </lineage>
</organism>
<proteinExistence type="predicted"/>
<reference evidence="2" key="1">
    <citation type="submission" date="2015-03" db="EMBL/GenBank/DDBJ databases">
        <title>Draft genome sequence of a novel methanotroph (Sn10-6) isolated from flooded ricefield rhizosphere in India.</title>
        <authorList>
            <person name="Pandit P.S."/>
            <person name="Pore S.D."/>
            <person name="Arora P."/>
            <person name="Kapse N.G."/>
            <person name="Dhakephalkar P.K."/>
            <person name="Rahalkar M.C."/>
        </authorList>
    </citation>
    <scope>NUCLEOTIDE SEQUENCE [LARGE SCALE GENOMIC DNA]</scope>
    <source>
        <strain evidence="2">Sn10-6</strain>
    </source>
</reference>
<accession>A0A0F3IDY4</accession>
<gene>
    <name evidence="1" type="ORF">VZ94_21525</name>
</gene>
<keyword evidence="2" id="KW-1185">Reference proteome</keyword>
<dbReference type="Proteomes" id="UP000033684">
    <property type="component" value="Unassembled WGS sequence"/>
</dbReference>
<dbReference type="AlphaFoldDB" id="A0A0F3IDY4"/>
<protein>
    <submittedName>
        <fullName evidence="1">Uncharacterized protein</fullName>
    </submittedName>
</protein>
<evidence type="ECO:0000313" key="2">
    <source>
        <dbReference type="Proteomes" id="UP000033684"/>
    </source>
</evidence>
<sequence length="71" mass="7394">MRIFALATISQQLAATLQAQQAHAEPVPDGRGAANLHSIEPAVVASRLSLNALVTRDVNVSLGILARHKGG</sequence>
<reference evidence="1 2" key="2">
    <citation type="journal article" date="2016" name="Microb. Ecol.">
        <title>Genome Characteristics of a Novel Type I Methanotroph (Sn10-6) Isolated from a Flooded Indian Rice Field.</title>
        <authorList>
            <person name="Rahalkar M.C."/>
            <person name="Pandit P.S."/>
            <person name="Dhakephalkar P.K."/>
            <person name="Pore S."/>
            <person name="Arora P."/>
            <person name="Kapse N."/>
        </authorList>
    </citation>
    <scope>NUCLEOTIDE SEQUENCE [LARGE SCALE GENOMIC DNA]</scope>
    <source>
        <strain evidence="1 2">Sn10-6</strain>
    </source>
</reference>
<evidence type="ECO:0000313" key="1">
    <source>
        <dbReference type="EMBL" id="KJV04976.1"/>
    </source>
</evidence>
<dbReference type="EMBL" id="LAJX01000357">
    <property type="protein sequence ID" value="KJV04976.1"/>
    <property type="molecule type" value="Genomic_DNA"/>
</dbReference>
<name>A0A0F3IDY4_9GAMM</name>
<comment type="caution">
    <text evidence="1">The sequence shown here is derived from an EMBL/GenBank/DDBJ whole genome shotgun (WGS) entry which is preliminary data.</text>
</comment>